<dbReference type="SUPFAM" id="SSF52047">
    <property type="entry name" value="RNI-like"/>
    <property type="match status" value="1"/>
</dbReference>
<gene>
    <name evidence="1" type="ORF">TPC1_11952</name>
</gene>
<accession>A0A146KG58</accession>
<dbReference type="InterPro" id="IPR032675">
    <property type="entry name" value="LRR_dom_sf"/>
</dbReference>
<organism evidence="1">
    <name type="scientific">Trepomonas sp. PC1</name>
    <dbReference type="NCBI Taxonomy" id="1076344"/>
    <lineage>
        <taxon>Eukaryota</taxon>
        <taxon>Metamonada</taxon>
        <taxon>Diplomonadida</taxon>
        <taxon>Hexamitidae</taxon>
        <taxon>Hexamitinae</taxon>
        <taxon>Trepomonas</taxon>
    </lineage>
</organism>
<name>A0A146KG58_9EUKA</name>
<evidence type="ECO:0000313" key="1">
    <source>
        <dbReference type="EMBL" id="JAP95148.1"/>
    </source>
</evidence>
<dbReference type="AlphaFoldDB" id="A0A146KG58"/>
<proteinExistence type="predicted"/>
<dbReference type="EMBL" id="GDID01001458">
    <property type="protein sequence ID" value="JAP95148.1"/>
    <property type="molecule type" value="Transcribed_RNA"/>
</dbReference>
<protein>
    <submittedName>
        <fullName evidence="1">Uncharacterized protein</fullName>
    </submittedName>
</protein>
<reference evidence="1" key="1">
    <citation type="submission" date="2015-07" db="EMBL/GenBank/DDBJ databases">
        <title>Adaptation to a free-living lifestyle via gene acquisitions in the diplomonad Trepomonas sp. PC1.</title>
        <authorList>
            <person name="Xu F."/>
            <person name="Jerlstrom-Hultqvist J."/>
            <person name="Kolisko M."/>
            <person name="Simpson A.G.B."/>
            <person name="Roger A.J."/>
            <person name="Svard S.G."/>
            <person name="Andersson J.O."/>
        </authorList>
    </citation>
    <scope>NUCLEOTIDE SEQUENCE</scope>
    <source>
        <strain evidence="1">PC1</strain>
    </source>
</reference>
<sequence>MQTKEQLTEESLAKFGPIELPQACRYSTDSYDLYPERQKCMQRRHEEHLEQLEILFFDEFKQLDFFSQLKVCTQSILASSYHHFSSYPVLDTLIDWTSSFGVARDGIALFDVEMQLAYLFLPFGSFDFAVEQHFLVIKPFLNSFSQFEGNENVIENDTDFSIHEQQQKFLQKTSLKIVENLPMYPKIPKSGSQNHSQLMQMKLEQAKTQIHSKAVADINDQDKKSVRKEIRLKFLCKNYLDNAHWLLKKYSESPEQARNRSLKIQSLSQTELFKALYMNNSIKYCSKPSSHLLHKLNQINDMFFYKKKELVLEDFSFKNEEMTSLSVRSFVQALIQTLNYNPTRNCSILGNLYYQSGSGTPYDPFVPQNQQIIRNLNVRSITFEHNEFGDPSYIQELLPLFKCSCLRESLSKLVITQNFIKQNAAIMITDKLKYLDQLTELQLNYGKINSIGISCVLYLLNFNQVYVKRLGIAGSVLQTKNMVQQLGFYLKNCYQQYQELDYLDCSGCITTLQHALDFVKILGLIRIKEIKADGMIGEIVEILKGVAIKITV</sequence>
<dbReference type="Gene3D" id="3.80.10.10">
    <property type="entry name" value="Ribonuclease Inhibitor"/>
    <property type="match status" value="1"/>
</dbReference>